<evidence type="ECO:0000313" key="10">
    <source>
        <dbReference type="Proteomes" id="UP000640485"/>
    </source>
</evidence>
<dbReference type="RefSeq" id="WP_200689602.1">
    <property type="nucleotide sequence ID" value="NZ_JAEPRQ010000015.1"/>
</dbReference>
<evidence type="ECO:0000256" key="6">
    <source>
        <dbReference type="ARBA" id="ARBA00023136"/>
    </source>
</evidence>
<sequence length="267" mass="27902">MPKTTRTAGAVTRRSGGRADLLLTAALRLGFLALLLAVWTIAARMAPPGLFASPLAVAKAGWAMMAEGRLLPAIAASLTVYVTGFLLAVGFGSLLGIAMGTFRLLGRTLDIYVMALAATPRVAFIPLIIVALGLGLQAKVLIVFLGAVMPVILNAYAGVRAADPELVEMAQATGASRSRILAHVILPGAVPYLVTGARIGATIALINTIVAELYTAISGLGGLLAIYGSRFRMAEYLAVVVVLALIGAIVTEALRLMEKRLLRWRDA</sequence>
<gene>
    <name evidence="9" type="ORF">JJJ17_19885</name>
</gene>
<feature type="transmembrane region" description="Helical" evidence="7">
    <location>
        <begin position="111"/>
        <end position="134"/>
    </location>
</feature>
<dbReference type="PANTHER" id="PTHR30151:SF0">
    <property type="entry name" value="ABC TRANSPORTER PERMEASE PROTEIN MJ0413-RELATED"/>
    <property type="match status" value="1"/>
</dbReference>
<comment type="subcellular location">
    <subcellularLocation>
        <location evidence="1 7">Cell membrane</location>
        <topology evidence="1 7">Multi-pass membrane protein</topology>
    </subcellularLocation>
</comment>
<dbReference type="InterPro" id="IPR035906">
    <property type="entry name" value="MetI-like_sf"/>
</dbReference>
<dbReference type="PROSITE" id="PS50928">
    <property type="entry name" value="ABC_TM1"/>
    <property type="match status" value="1"/>
</dbReference>
<proteinExistence type="inferred from homology"/>
<evidence type="ECO:0000259" key="8">
    <source>
        <dbReference type="PROSITE" id="PS50928"/>
    </source>
</evidence>
<dbReference type="SUPFAM" id="SSF161098">
    <property type="entry name" value="MetI-like"/>
    <property type="match status" value="1"/>
</dbReference>
<feature type="transmembrane region" description="Helical" evidence="7">
    <location>
        <begin position="180"/>
        <end position="199"/>
    </location>
</feature>
<evidence type="ECO:0000256" key="7">
    <source>
        <dbReference type="RuleBase" id="RU363032"/>
    </source>
</evidence>
<evidence type="ECO:0000256" key="4">
    <source>
        <dbReference type="ARBA" id="ARBA00022692"/>
    </source>
</evidence>
<dbReference type="Pfam" id="PF00528">
    <property type="entry name" value="BPD_transp_1"/>
    <property type="match status" value="1"/>
</dbReference>
<dbReference type="Gene3D" id="1.10.3720.10">
    <property type="entry name" value="MetI-like"/>
    <property type="match status" value="1"/>
</dbReference>
<protein>
    <submittedName>
        <fullName evidence="9">ABC transporter permease</fullName>
    </submittedName>
</protein>
<name>A0A934SG06_9RHOB</name>
<dbReference type="Proteomes" id="UP000640485">
    <property type="component" value="Unassembled WGS sequence"/>
</dbReference>
<evidence type="ECO:0000256" key="1">
    <source>
        <dbReference type="ARBA" id="ARBA00004651"/>
    </source>
</evidence>
<feature type="transmembrane region" description="Helical" evidence="7">
    <location>
        <begin position="205"/>
        <end position="227"/>
    </location>
</feature>
<evidence type="ECO:0000256" key="2">
    <source>
        <dbReference type="ARBA" id="ARBA00022448"/>
    </source>
</evidence>
<keyword evidence="6 7" id="KW-0472">Membrane</keyword>
<feature type="transmembrane region" description="Helical" evidence="7">
    <location>
        <begin position="74"/>
        <end position="99"/>
    </location>
</feature>
<comment type="similarity">
    <text evidence="7">Belongs to the binding-protein-dependent transport system permease family.</text>
</comment>
<dbReference type="GO" id="GO:0005886">
    <property type="term" value="C:plasma membrane"/>
    <property type="evidence" value="ECO:0007669"/>
    <property type="project" value="UniProtKB-SubCell"/>
</dbReference>
<reference evidence="9" key="1">
    <citation type="submission" date="2021-01" db="EMBL/GenBank/DDBJ databases">
        <title>Paracoccus amoyensis sp. nov., isolated from the surface seawater along the coast of Xiamen Island, China.</title>
        <authorList>
            <person name="Lyu L."/>
        </authorList>
    </citation>
    <scope>NUCLEOTIDE SEQUENCE</scope>
    <source>
        <strain evidence="9">MJ17</strain>
    </source>
</reference>
<feature type="transmembrane region" description="Helical" evidence="7">
    <location>
        <begin position="140"/>
        <end position="159"/>
    </location>
</feature>
<evidence type="ECO:0000256" key="3">
    <source>
        <dbReference type="ARBA" id="ARBA00022475"/>
    </source>
</evidence>
<comment type="caution">
    <text evidence="9">The sequence shown here is derived from an EMBL/GenBank/DDBJ whole genome shotgun (WGS) entry which is preliminary data.</text>
</comment>
<dbReference type="AlphaFoldDB" id="A0A934SG06"/>
<feature type="transmembrane region" description="Helical" evidence="7">
    <location>
        <begin position="236"/>
        <end position="257"/>
    </location>
</feature>
<dbReference type="CDD" id="cd06261">
    <property type="entry name" value="TM_PBP2"/>
    <property type="match status" value="1"/>
</dbReference>
<keyword evidence="10" id="KW-1185">Reference proteome</keyword>
<dbReference type="GO" id="GO:0055085">
    <property type="term" value="P:transmembrane transport"/>
    <property type="evidence" value="ECO:0007669"/>
    <property type="project" value="InterPro"/>
</dbReference>
<dbReference type="PANTHER" id="PTHR30151">
    <property type="entry name" value="ALKANE SULFONATE ABC TRANSPORTER-RELATED, MEMBRANE SUBUNIT"/>
    <property type="match status" value="1"/>
</dbReference>
<accession>A0A934SG06</accession>
<feature type="domain" description="ABC transmembrane type-1" evidence="8">
    <location>
        <begin position="74"/>
        <end position="258"/>
    </location>
</feature>
<evidence type="ECO:0000256" key="5">
    <source>
        <dbReference type="ARBA" id="ARBA00022989"/>
    </source>
</evidence>
<organism evidence="9 10">
    <name type="scientific">Paracoccus caeni</name>
    <dbReference type="NCBI Taxonomy" id="657651"/>
    <lineage>
        <taxon>Bacteria</taxon>
        <taxon>Pseudomonadati</taxon>
        <taxon>Pseudomonadota</taxon>
        <taxon>Alphaproteobacteria</taxon>
        <taxon>Rhodobacterales</taxon>
        <taxon>Paracoccaceae</taxon>
        <taxon>Paracoccus</taxon>
    </lineage>
</organism>
<dbReference type="EMBL" id="JAEPRQ010000015">
    <property type="protein sequence ID" value="MBK4218195.1"/>
    <property type="molecule type" value="Genomic_DNA"/>
</dbReference>
<keyword evidence="3" id="KW-1003">Cell membrane</keyword>
<keyword evidence="2 7" id="KW-0813">Transport</keyword>
<keyword evidence="5 7" id="KW-1133">Transmembrane helix</keyword>
<keyword evidence="4 7" id="KW-0812">Transmembrane</keyword>
<evidence type="ECO:0000313" key="9">
    <source>
        <dbReference type="EMBL" id="MBK4218195.1"/>
    </source>
</evidence>
<dbReference type="InterPro" id="IPR000515">
    <property type="entry name" value="MetI-like"/>
</dbReference>